<feature type="transmembrane region" description="Helical" evidence="2">
    <location>
        <begin position="196"/>
        <end position="219"/>
    </location>
</feature>
<keyword evidence="4" id="KW-1185">Reference proteome</keyword>
<proteinExistence type="predicted"/>
<feature type="transmembrane region" description="Helical" evidence="2">
    <location>
        <begin position="408"/>
        <end position="430"/>
    </location>
</feature>
<protein>
    <submittedName>
        <fullName evidence="3">PepSY domain-containing protein</fullName>
    </submittedName>
</protein>
<dbReference type="Proteomes" id="UP000298284">
    <property type="component" value="Unassembled WGS sequence"/>
</dbReference>
<gene>
    <name evidence="3" type="ORF">EU557_14885</name>
</gene>
<evidence type="ECO:0000256" key="2">
    <source>
        <dbReference type="SAM" id="Phobius"/>
    </source>
</evidence>
<dbReference type="PANTHER" id="PTHR34219:SF3">
    <property type="entry name" value="BLL7967 PROTEIN"/>
    <property type="match status" value="1"/>
</dbReference>
<feature type="compositionally biased region" description="Low complexity" evidence="1">
    <location>
        <begin position="110"/>
        <end position="126"/>
    </location>
</feature>
<evidence type="ECO:0000313" key="4">
    <source>
        <dbReference type="Proteomes" id="UP000298284"/>
    </source>
</evidence>
<dbReference type="Pfam" id="PF03929">
    <property type="entry name" value="PepSY_TM"/>
    <property type="match status" value="1"/>
</dbReference>
<name>A0A4Z0MJP3_9BACT</name>
<sequence>MKIFFRNIHLYLSLVSGLIIAVVCLTGGVLVFEKELEQAWHPERYFVAPATSPRMPLKLLAGSVVAYKPTAKITGVKVYADPARTVEFSLAGAPGGEKGDKKEGGRAGKGAEANVAPAAEAGAPREGAGRREGGAEGKGEKGGKGGKGGEGGPGGPKVFVNPYTGAVTGELNYRETFFFTMMALHRGMVGGPIGKLIVGVSTVMFLFIIATGIVLWWPATRKALQQRLKVKWSGGWKRVNHDLHIVLGFYSALFLFVFAFTGLAWSFEWFNKGIYAVTNSPMQRPEPPVSTVPTATDVAAPQQPVQGPLVAGSAPLTPDAALQLVVRQVPEAESYALQLPKDPTGSIRVATLRRGAAYENATDELYLDQYSGKVLSQQTYEQRSLGQRVRGMFKPVHTGAVFGWPSKIIALVVCLLGFTFPITGTILWLNRLRKANKKQRKQEAAVAAL</sequence>
<feature type="transmembrane region" description="Helical" evidence="2">
    <location>
        <begin position="245"/>
        <end position="267"/>
    </location>
</feature>
<accession>A0A4Z0MJP3</accession>
<reference evidence="3 4" key="1">
    <citation type="submission" date="2019-04" db="EMBL/GenBank/DDBJ databases">
        <authorList>
            <person name="Feng G."/>
            <person name="Zhang J."/>
            <person name="Zhu H."/>
        </authorList>
    </citation>
    <scope>NUCLEOTIDE SEQUENCE [LARGE SCALE GENOMIC DNA]</scope>
    <source>
        <strain evidence="3 4">JCM 19491</strain>
    </source>
</reference>
<feature type="compositionally biased region" description="Basic and acidic residues" evidence="1">
    <location>
        <begin position="127"/>
        <end position="143"/>
    </location>
</feature>
<dbReference type="PANTHER" id="PTHR34219">
    <property type="entry name" value="IRON-REGULATED INNER MEMBRANE PROTEIN-RELATED"/>
    <property type="match status" value="1"/>
</dbReference>
<feature type="compositionally biased region" description="Gly residues" evidence="1">
    <location>
        <begin position="145"/>
        <end position="155"/>
    </location>
</feature>
<feature type="region of interest" description="Disordered" evidence="1">
    <location>
        <begin position="90"/>
        <end position="156"/>
    </location>
</feature>
<dbReference type="RefSeq" id="WP_135531255.1">
    <property type="nucleotide sequence ID" value="NZ_SRKZ01000004.1"/>
</dbReference>
<evidence type="ECO:0000256" key="1">
    <source>
        <dbReference type="SAM" id="MobiDB-lite"/>
    </source>
</evidence>
<dbReference type="EMBL" id="SRKZ01000004">
    <property type="protein sequence ID" value="TGD79508.1"/>
    <property type="molecule type" value="Genomic_DNA"/>
</dbReference>
<dbReference type="AlphaFoldDB" id="A0A4Z0MJP3"/>
<comment type="caution">
    <text evidence="3">The sequence shown here is derived from an EMBL/GenBank/DDBJ whole genome shotgun (WGS) entry which is preliminary data.</text>
</comment>
<feature type="transmembrane region" description="Helical" evidence="2">
    <location>
        <begin position="12"/>
        <end position="32"/>
    </location>
</feature>
<dbReference type="OrthoDB" id="111691at2"/>
<organism evidence="3 4">
    <name type="scientific">Hymenobacter wooponensis</name>
    <dbReference type="NCBI Taxonomy" id="1525360"/>
    <lineage>
        <taxon>Bacteria</taxon>
        <taxon>Pseudomonadati</taxon>
        <taxon>Bacteroidota</taxon>
        <taxon>Cytophagia</taxon>
        <taxon>Cytophagales</taxon>
        <taxon>Hymenobacteraceae</taxon>
        <taxon>Hymenobacter</taxon>
    </lineage>
</organism>
<keyword evidence="2" id="KW-0812">Transmembrane</keyword>
<dbReference type="InterPro" id="IPR005625">
    <property type="entry name" value="PepSY-ass_TM"/>
</dbReference>
<keyword evidence="2" id="KW-0472">Membrane</keyword>
<evidence type="ECO:0000313" key="3">
    <source>
        <dbReference type="EMBL" id="TGD79508.1"/>
    </source>
</evidence>
<feature type="compositionally biased region" description="Basic and acidic residues" evidence="1">
    <location>
        <begin position="97"/>
        <end position="106"/>
    </location>
</feature>
<keyword evidence="2" id="KW-1133">Transmembrane helix</keyword>